<gene>
    <name evidence="2" type="ORF">KVT40_002735</name>
</gene>
<keyword evidence="3" id="KW-1185">Reference proteome</keyword>
<sequence>MLILEVLLCASQGIQAVQRARDEIHSQHPTSGRLGQAMRCMTIIQRYFEAIGDIPQSLDSALIRLMGVTGGDLDIDDLLKVIRKSPLCVYIGHRRSWTYACHNDTSTDNANSRCSSMRRNLAKIGCWLLSKSSKHDQNEQCRMTWQARLSPQYALLQLTFRTGIVSDRLHGR</sequence>
<evidence type="ECO:0000313" key="3">
    <source>
        <dbReference type="Proteomes" id="UP000809789"/>
    </source>
</evidence>
<proteinExistence type="predicted"/>
<name>A0A8K0L7F3_9PEZI</name>
<comment type="caution">
    <text evidence="2">The sequence shown here is derived from an EMBL/GenBank/DDBJ whole genome shotgun (WGS) entry which is preliminary data.</text>
</comment>
<keyword evidence="1" id="KW-0732">Signal</keyword>
<feature type="chain" id="PRO_5035448611" evidence="1">
    <location>
        <begin position="17"/>
        <end position="172"/>
    </location>
</feature>
<evidence type="ECO:0000256" key="1">
    <source>
        <dbReference type="SAM" id="SignalP"/>
    </source>
</evidence>
<feature type="signal peptide" evidence="1">
    <location>
        <begin position="1"/>
        <end position="16"/>
    </location>
</feature>
<evidence type="ECO:0000313" key="2">
    <source>
        <dbReference type="EMBL" id="KAG8628870.1"/>
    </source>
</evidence>
<dbReference type="Proteomes" id="UP000809789">
    <property type="component" value="Unassembled WGS sequence"/>
</dbReference>
<dbReference type="OrthoDB" id="10408779at2759"/>
<dbReference type="AlphaFoldDB" id="A0A8K0L7F3"/>
<protein>
    <submittedName>
        <fullName evidence="2">Uncharacterized protein</fullName>
    </submittedName>
</protein>
<organism evidence="2 3">
    <name type="scientific">Elsinoe batatas</name>
    <dbReference type="NCBI Taxonomy" id="2601811"/>
    <lineage>
        <taxon>Eukaryota</taxon>
        <taxon>Fungi</taxon>
        <taxon>Dikarya</taxon>
        <taxon>Ascomycota</taxon>
        <taxon>Pezizomycotina</taxon>
        <taxon>Dothideomycetes</taxon>
        <taxon>Dothideomycetidae</taxon>
        <taxon>Myriangiales</taxon>
        <taxon>Elsinoaceae</taxon>
        <taxon>Elsinoe</taxon>
    </lineage>
</organism>
<reference evidence="2" key="1">
    <citation type="submission" date="2021-07" db="EMBL/GenBank/DDBJ databases">
        <title>Elsinoe batatas strain:CRI-CJ2 Genome sequencing and assembly.</title>
        <authorList>
            <person name="Huang L."/>
        </authorList>
    </citation>
    <scope>NUCLEOTIDE SEQUENCE</scope>
    <source>
        <strain evidence="2">CRI-CJ2</strain>
    </source>
</reference>
<accession>A0A8K0L7F3</accession>
<dbReference type="EMBL" id="JAESVG020000003">
    <property type="protein sequence ID" value="KAG8628870.1"/>
    <property type="molecule type" value="Genomic_DNA"/>
</dbReference>